<organism evidence="6 7">
    <name type="scientific">Faecalicatena faecalis</name>
    <dbReference type="NCBI Taxonomy" id="2726362"/>
    <lineage>
        <taxon>Bacteria</taxon>
        <taxon>Bacillati</taxon>
        <taxon>Bacillota</taxon>
        <taxon>Clostridia</taxon>
        <taxon>Lachnospirales</taxon>
        <taxon>Lachnospiraceae</taxon>
        <taxon>Faecalicatena</taxon>
    </lineage>
</organism>
<dbReference type="SMART" id="SM01209">
    <property type="entry name" value="GARS_A"/>
    <property type="match status" value="1"/>
</dbReference>
<dbReference type="InterPro" id="IPR011761">
    <property type="entry name" value="ATP-grasp"/>
</dbReference>
<evidence type="ECO:0000256" key="1">
    <source>
        <dbReference type="ARBA" id="ARBA00022598"/>
    </source>
</evidence>
<dbReference type="InterPro" id="IPR005479">
    <property type="entry name" value="CPAse_ATP-bd"/>
</dbReference>
<sequence>MDNILKGKKLLVLGGAQLSCEIIKKAQELGVYVVVTDYNEIEDSPGKRIADQSFMVSTTDVDAVVKLIEEENIDGVIVGFVDMLLPYYAEICRRTGLPSYGTKEQFDIFINKDKYKALCRKFHVPTVDEYAVDLENFEESTSEIKYPVLVKPADSSGARGITICYSKEELREAYQKASQFSSSGKILVERYLLGKEATVFWLFDDGKYYLTALGNRHMKNSQEGVIPLPVGYTFPSNILSKYQKDIEENVKQMLSFVGIKNGMMFMQCKIENDECIVYDIGYRLTGSLEYKILQKVCGYDPLEMMIRFALTGKMCEQDVANKINPHFNRYGFNLSFLAKPGKIKKILGMKELLEIPQVIDAVIAHDAGEEITEEMKGLLAQITLRVLGTADNLESLKNLIELIEKHVNILSDQDENLLLPGLEFEDILKDIEIL</sequence>
<evidence type="ECO:0000256" key="4">
    <source>
        <dbReference type="PROSITE-ProRule" id="PRU00409"/>
    </source>
</evidence>
<dbReference type="Proteomes" id="UP000723714">
    <property type="component" value="Unassembled WGS sequence"/>
</dbReference>
<evidence type="ECO:0000313" key="6">
    <source>
        <dbReference type="EMBL" id="MBU3877056.1"/>
    </source>
</evidence>
<dbReference type="Pfam" id="PF02786">
    <property type="entry name" value="CPSase_L_D2"/>
    <property type="match status" value="1"/>
</dbReference>
<proteinExistence type="predicted"/>
<reference evidence="6 7" key="1">
    <citation type="submission" date="2021-06" db="EMBL/GenBank/DDBJ databases">
        <title>Faecalicatena sp. nov. isolated from porcine feces.</title>
        <authorList>
            <person name="Oh B.S."/>
            <person name="Lee J.H."/>
        </authorList>
    </citation>
    <scope>NUCLEOTIDE SEQUENCE [LARGE SCALE GENOMIC DNA]</scope>
    <source>
        <strain evidence="6 7">AGMB00832</strain>
    </source>
</reference>
<dbReference type="PROSITE" id="PS50975">
    <property type="entry name" value="ATP_GRASP"/>
    <property type="match status" value="1"/>
</dbReference>
<evidence type="ECO:0000259" key="5">
    <source>
        <dbReference type="PROSITE" id="PS50975"/>
    </source>
</evidence>
<dbReference type="PANTHER" id="PTHR43585">
    <property type="entry name" value="FUMIPYRROLE BIOSYNTHESIS PROTEIN C"/>
    <property type="match status" value="1"/>
</dbReference>
<dbReference type="PANTHER" id="PTHR43585:SF2">
    <property type="entry name" value="ATP-GRASP ENZYME FSQD"/>
    <property type="match status" value="1"/>
</dbReference>
<dbReference type="InterPro" id="IPR052032">
    <property type="entry name" value="ATP-dep_AA_Ligase"/>
</dbReference>
<keyword evidence="7" id="KW-1185">Reference proteome</keyword>
<evidence type="ECO:0000313" key="7">
    <source>
        <dbReference type="Proteomes" id="UP000723714"/>
    </source>
</evidence>
<comment type="caution">
    <text evidence="6">The sequence shown here is derived from an EMBL/GenBank/DDBJ whole genome shotgun (WGS) entry which is preliminary data.</text>
</comment>
<keyword evidence="2 4" id="KW-0547">Nucleotide-binding</keyword>
<keyword evidence="3 4" id="KW-0067">ATP-binding</keyword>
<accession>A0ABS6D6I0</accession>
<keyword evidence="1" id="KW-0436">Ligase</keyword>
<protein>
    <submittedName>
        <fullName evidence="6">ATP-grasp domain-containing protein</fullName>
    </submittedName>
</protein>
<feature type="domain" description="ATP-grasp" evidence="5">
    <location>
        <begin position="116"/>
        <end position="310"/>
    </location>
</feature>
<dbReference type="RefSeq" id="WP_216243065.1">
    <property type="nucleotide sequence ID" value="NZ_JABACJ020000014.1"/>
</dbReference>
<dbReference type="EMBL" id="JABACJ020000014">
    <property type="protein sequence ID" value="MBU3877056.1"/>
    <property type="molecule type" value="Genomic_DNA"/>
</dbReference>
<name>A0ABS6D6I0_9FIRM</name>
<evidence type="ECO:0000256" key="3">
    <source>
        <dbReference type="ARBA" id="ARBA00022840"/>
    </source>
</evidence>
<evidence type="ECO:0000256" key="2">
    <source>
        <dbReference type="ARBA" id="ARBA00022741"/>
    </source>
</evidence>
<gene>
    <name evidence="6" type="ORF">HGO97_014695</name>
</gene>